<keyword evidence="1" id="KW-0472">Membrane</keyword>
<organism evidence="2 3">
    <name type="scientific">Gluconacetobacter johannae</name>
    <dbReference type="NCBI Taxonomy" id="112140"/>
    <lineage>
        <taxon>Bacteria</taxon>
        <taxon>Pseudomonadati</taxon>
        <taxon>Pseudomonadota</taxon>
        <taxon>Alphaproteobacteria</taxon>
        <taxon>Acetobacterales</taxon>
        <taxon>Acetobacteraceae</taxon>
        <taxon>Gluconacetobacter</taxon>
    </lineage>
</organism>
<evidence type="ECO:0008006" key="4">
    <source>
        <dbReference type="Google" id="ProtNLM"/>
    </source>
</evidence>
<dbReference type="Proteomes" id="UP000561066">
    <property type="component" value="Unassembled WGS sequence"/>
</dbReference>
<evidence type="ECO:0000313" key="2">
    <source>
        <dbReference type="EMBL" id="MBB2176758.1"/>
    </source>
</evidence>
<feature type="transmembrane region" description="Helical" evidence="1">
    <location>
        <begin position="6"/>
        <end position="25"/>
    </location>
</feature>
<dbReference type="RefSeq" id="WP_182944108.1">
    <property type="nucleotide sequence ID" value="NZ_JABEQH010000017.1"/>
</dbReference>
<evidence type="ECO:0000313" key="3">
    <source>
        <dbReference type="Proteomes" id="UP000561066"/>
    </source>
</evidence>
<keyword evidence="3" id="KW-1185">Reference proteome</keyword>
<name>A0A7W4P615_9PROT</name>
<gene>
    <name evidence="2" type="ORF">HLH21_12615</name>
</gene>
<comment type="caution">
    <text evidence="2">The sequence shown here is derived from an EMBL/GenBank/DDBJ whole genome shotgun (WGS) entry which is preliminary data.</text>
</comment>
<evidence type="ECO:0000256" key="1">
    <source>
        <dbReference type="SAM" id="Phobius"/>
    </source>
</evidence>
<feature type="transmembrane region" description="Helical" evidence="1">
    <location>
        <begin position="58"/>
        <end position="80"/>
    </location>
</feature>
<keyword evidence="1" id="KW-1133">Transmembrane helix</keyword>
<keyword evidence="1" id="KW-0812">Transmembrane</keyword>
<reference evidence="2 3" key="1">
    <citation type="submission" date="2020-04" db="EMBL/GenBank/DDBJ databases">
        <title>Description of novel Gluconacetobacter.</title>
        <authorList>
            <person name="Sombolestani A."/>
        </authorList>
    </citation>
    <scope>NUCLEOTIDE SEQUENCE [LARGE SCALE GENOMIC DNA]</scope>
    <source>
        <strain evidence="2 3">LMG 21312</strain>
    </source>
</reference>
<accession>A0A7W4P615</accession>
<sequence length="205" mass="22883">MSIITLKIISGIFGLLIFGICSFILRRTLSTRHQQEQQSQETILESQDQPHYGFWRSAWTVAGSAFGACLALSTVIGPLWPTELSFDSSNLYQIGSFGAPFELKNNSILFPIKIFGGHCKIIKASYSGIQIDNSTFERSIDEQIIDSGSARSFDCRAISAPMQPQYAKMTVQMDYGYVGLPWIKRSTLSDILIWDHGRFSLGDPI</sequence>
<protein>
    <recommendedName>
        <fullName evidence="4">Transmembrane protein</fullName>
    </recommendedName>
</protein>
<dbReference type="AlphaFoldDB" id="A0A7W4P615"/>
<dbReference type="EMBL" id="JABEQH010000017">
    <property type="protein sequence ID" value="MBB2176758.1"/>
    <property type="molecule type" value="Genomic_DNA"/>
</dbReference>
<proteinExistence type="predicted"/>